<feature type="region of interest" description="Disordered" evidence="2">
    <location>
        <begin position="26"/>
        <end position="69"/>
    </location>
</feature>
<feature type="compositionally biased region" description="Basic and acidic residues" evidence="2">
    <location>
        <begin position="26"/>
        <end position="36"/>
    </location>
</feature>
<organism evidence="3 4">
    <name type="scientific">Cotesia glomerata</name>
    <name type="common">Lepidopteran parasitic wasp</name>
    <name type="synonym">Apanteles glomeratus</name>
    <dbReference type="NCBI Taxonomy" id="32391"/>
    <lineage>
        <taxon>Eukaryota</taxon>
        <taxon>Metazoa</taxon>
        <taxon>Ecdysozoa</taxon>
        <taxon>Arthropoda</taxon>
        <taxon>Hexapoda</taxon>
        <taxon>Insecta</taxon>
        <taxon>Pterygota</taxon>
        <taxon>Neoptera</taxon>
        <taxon>Endopterygota</taxon>
        <taxon>Hymenoptera</taxon>
        <taxon>Apocrita</taxon>
        <taxon>Ichneumonoidea</taxon>
        <taxon>Braconidae</taxon>
        <taxon>Microgastrinae</taxon>
        <taxon>Cotesia</taxon>
    </lineage>
</organism>
<sequence>MDKTPFFQNTFLKWEKILDKLPHRSYFKSDKDDKNKNNLTDGKNEAGSTGKNKIKVKEDDKQIENKNDKQSKVKVNVEQLGVGVDEDQTEVEADAAQFNKYQDVDDLINGAIENIQEASAALANLAGSHEHELKMIIMNILVKFHDWIDNIQKKLNLTKKTLNDLKWILATKDIEIKVKNHEVKELRHSITEYEKKNKIREKAMKHSEEASNSLDIASIAPLNPDSLEPGSEYFIAPLCPNVSTTGLTHVTTISLSSSLKISSDNVLRPEFVTAEHSVVFSVAKATNAFAIGSKNSEHEVEAIELPMASEKDNVNPEKVSVTQPRKLRSKISQRKVPVALANMSASRTIVSNVSSESVDRQTVLLDMSSMEVGTDEAKRTQPTYRHEISDRIFDVEEETPISRPLPQILEQQSSLTLIDSNEDQDKDNLGIKSSEAVRALDQSANLPDVSALRMSILRASVNSGNQTSNQSIRNSGTSVIYEQRLSSQTNLQIPVKEKPVIINITQPKSFNSFDLFRQSVDYDKERKEDERDKREAELKEQISEISRENDKLRRDKLKYESAVKKALFRGFMSLITEEKMKVPKRRITKICYTPCAPCSGIATSMSNKPSVPNLKVTESLTIQEPTRAQSKKYVNAQPSLSKQTLRNSCCFVKQKDIKIPKLYIPVDNVETVCHGGNCFTPRYRKNEPVKDIEKFVRCARTSKARCHMHKNSATGFNISPAGLQEYTRVMGCKNVFTAVQRRIN</sequence>
<evidence type="ECO:0000256" key="2">
    <source>
        <dbReference type="SAM" id="MobiDB-lite"/>
    </source>
</evidence>
<dbReference type="AlphaFoldDB" id="A0AAV7HZQ2"/>
<evidence type="ECO:0000313" key="3">
    <source>
        <dbReference type="EMBL" id="KAH0540722.1"/>
    </source>
</evidence>
<evidence type="ECO:0000256" key="1">
    <source>
        <dbReference type="SAM" id="Coils"/>
    </source>
</evidence>
<dbReference type="EMBL" id="JAHXZJ010002609">
    <property type="protein sequence ID" value="KAH0540722.1"/>
    <property type="molecule type" value="Genomic_DNA"/>
</dbReference>
<protein>
    <submittedName>
        <fullName evidence="3">Uncharacterized protein</fullName>
    </submittedName>
</protein>
<feature type="compositionally biased region" description="Basic and acidic residues" evidence="2">
    <location>
        <begin position="55"/>
        <end position="69"/>
    </location>
</feature>
<gene>
    <name evidence="3" type="ORF">KQX54_019432</name>
</gene>
<proteinExistence type="predicted"/>
<name>A0AAV7HZQ2_COTGL</name>
<dbReference type="Proteomes" id="UP000826195">
    <property type="component" value="Unassembled WGS sequence"/>
</dbReference>
<keyword evidence="1" id="KW-0175">Coiled coil</keyword>
<accession>A0AAV7HZQ2</accession>
<keyword evidence="4" id="KW-1185">Reference proteome</keyword>
<evidence type="ECO:0000313" key="4">
    <source>
        <dbReference type="Proteomes" id="UP000826195"/>
    </source>
</evidence>
<reference evidence="3 4" key="1">
    <citation type="journal article" date="2021" name="J. Hered.">
        <title>A chromosome-level genome assembly of the parasitoid wasp, Cotesia glomerata (Hymenoptera: Braconidae).</title>
        <authorList>
            <person name="Pinto B.J."/>
            <person name="Weis J.J."/>
            <person name="Gamble T."/>
            <person name="Ode P.J."/>
            <person name="Paul R."/>
            <person name="Zaspel J.M."/>
        </authorList>
    </citation>
    <scope>NUCLEOTIDE SEQUENCE [LARGE SCALE GENOMIC DNA]</scope>
    <source>
        <strain evidence="3">CgM1</strain>
    </source>
</reference>
<feature type="coiled-coil region" evidence="1">
    <location>
        <begin position="524"/>
        <end position="562"/>
    </location>
</feature>
<comment type="caution">
    <text evidence="3">The sequence shown here is derived from an EMBL/GenBank/DDBJ whole genome shotgun (WGS) entry which is preliminary data.</text>
</comment>